<name>A0ABV6EHJ0_9GAMM</name>
<protein>
    <submittedName>
        <fullName evidence="1">Uncharacterized protein</fullName>
    </submittedName>
</protein>
<organism evidence="1 2">
    <name type="scientific">Serratia aquatilis</name>
    <dbReference type="NCBI Taxonomy" id="1737515"/>
    <lineage>
        <taxon>Bacteria</taxon>
        <taxon>Pseudomonadati</taxon>
        <taxon>Pseudomonadota</taxon>
        <taxon>Gammaproteobacteria</taxon>
        <taxon>Enterobacterales</taxon>
        <taxon>Yersiniaceae</taxon>
        <taxon>Serratia</taxon>
    </lineage>
</organism>
<evidence type="ECO:0000313" key="1">
    <source>
        <dbReference type="EMBL" id="MFC0228468.1"/>
    </source>
</evidence>
<reference evidence="1 2" key="1">
    <citation type="submission" date="2024-09" db="EMBL/GenBank/DDBJ databases">
        <authorList>
            <person name="Sun Q."/>
            <person name="Mori K."/>
        </authorList>
    </citation>
    <scope>NUCLEOTIDE SEQUENCE [LARGE SCALE GENOMIC DNA]</scope>
    <source>
        <strain evidence="1 2">CCM 8626</strain>
    </source>
</reference>
<dbReference type="Proteomes" id="UP001589792">
    <property type="component" value="Unassembled WGS sequence"/>
</dbReference>
<gene>
    <name evidence="1" type="ORF">ACFFJ3_18525</name>
</gene>
<sequence>MSNGKKKLTMRNGNGIYLLNDGQWAVMSNDNIFPLKTSNDFWFAFPILEYSPKSTKEKLGDKFPYDELLKYALCSESKYWSSLALQWLGFISSDEKLKFKEILKFICSHKFHSQRSRHLAKKYLKDM</sequence>
<dbReference type="RefSeq" id="WP_380678091.1">
    <property type="nucleotide sequence ID" value="NZ_CP173186.1"/>
</dbReference>
<comment type="caution">
    <text evidence="1">The sequence shown here is derived from an EMBL/GenBank/DDBJ whole genome shotgun (WGS) entry which is preliminary data.</text>
</comment>
<dbReference type="EMBL" id="JBHLXG010000018">
    <property type="protein sequence ID" value="MFC0228468.1"/>
    <property type="molecule type" value="Genomic_DNA"/>
</dbReference>
<accession>A0ABV6EHJ0</accession>
<proteinExistence type="predicted"/>
<evidence type="ECO:0000313" key="2">
    <source>
        <dbReference type="Proteomes" id="UP001589792"/>
    </source>
</evidence>
<keyword evidence="2" id="KW-1185">Reference proteome</keyword>